<evidence type="ECO:0000256" key="15">
    <source>
        <dbReference type="ARBA" id="ARBA00023136"/>
    </source>
</evidence>
<dbReference type="SUPFAM" id="SSF56112">
    <property type="entry name" value="Protein kinase-like (PK-like)"/>
    <property type="match status" value="3"/>
</dbReference>
<keyword evidence="8" id="KW-0812">Transmembrane</keyword>
<keyword evidence="17" id="KW-0325">Glycoprotein</keyword>
<dbReference type="FunFam" id="1.10.510.10:FF:000358">
    <property type="entry name" value="Putative leucine-rich repeat receptor-like serine/threonine-protein kinase"/>
    <property type="match status" value="1"/>
</dbReference>
<dbReference type="Pfam" id="PF00069">
    <property type="entry name" value="Pkinase"/>
    <property type="match status" value="1"/>
</dbReference>
<keyword evidence="13" id="KW-0067">ATP-binding</keyword>
<comment type="catalytic activity">
    <reaction evidence="18">
        <text>L-threonyl-[protein] + ATP = O-phospho-L-threonyl-[protein] + ADP + H(+)</text>
        <dbReference type="Rhea" id="RHEA:46608"/>
        <dbReference type="Rhea" id="RHEA-COMP:11060"/>
        <dbReference type="Rhea" id="RHEA-COMP:11605"/>
        <dbReference type="ChEBI" id="CHEBI:15378"/>
        <dbReference type="ChEBI" id="CHEBI:30013"/>
        <dbReference type="ChEBI" id="CHEBI:30616"/>
        <dbReference type="ChEBI" id="CHEBI:61977"/>
        <dbReference type="ChEBI" id="CHEBI:456216"/>
        <dbReference type="EC" id="2.7.11.1"/>
    </reaction>
</comment>
<evidence type="ECO:0000256" key="16">
    <source>
        <dbReference type="ARBA" id="ARBA00023170"/>
    </source>
</evidence>
<keyword evidence="4" id="KW-0723">Serine/threonine-protein kinase</keyword>
<dbReference type="InterPro" id="IPR011009">
    <property type="entry name" value="Kinase-like_dom_sf"/>
</dbReference>
<evidence type="ECO:0000256" key="17">
    <source>
        <dbReference type="ARBA" id="ARBA00023180"/>
    </source>
</evidence>
<evidence type="ECO:0000256" key="9">
    <source>
        <dbReference type="ARBA" id="ARBA00022729"/>
    </source>
</evidence>
<keyword evidence="10" id="KW-0677">Repeat</keyword>
<evidence type="ECO:0000256" key="10">
    <source>
        <dbReference type="ARBA" id="ARBA00022737"/>
    </source>
</evidence>
<feature type="region of interest" description="Disordered" evidence="20">
    <location>
        <begin position="676"/>
        <end position="701"/>
    </location>
</feature>
<keyword evidence="23" id="KW-1185">Reference proteome</keyword>
<evidence type="ECO:0000256" key="13">
    <source>
        <dbReference type="ARBA" id="ARBA00022840"/>
    </source>
</evidence>
<keyword evidence="7" id="KW-0808">Transferase</keyword>
<dbReference type="Gene3D" id="3.30.200.20">
    <property type="entry name" value="Phosphorylase Kinase, domain 1"/>
    <property type="match status" value="3"/>
</dbReference>
<evidence type="ECO:0000256" key="18">
    <source>
        <dbReference type="ARBA" id="ARBA00047899"/>
    </source>
</evidence>
<keyword evidence="14" id="KW-1133">Transmembrane helix</keyword>
<comment type="catalytic activity">
    <reaction evidence="19">
        <text>L-seryl-[protein] + ATP = O-phospho-L-seryl-[protein] + ADP + H(+)</text>
        <dbReference type="Rhea" id="RHEA:17989"/>
        <dbReference type="Rhea" id="RHEA-COMP:9863"/>
        <dbReference type="Rhea" id="RHEA-COMP:11604"/>
        <dbReference type="ChEBI" id="CHEBI:15378"/>
        <dbReference type="ChEBI" id="CHEBI:29999"/>
        <dbReference type="ChEBI" id="CHEBI:30616"/>
        <dbReference type="ChEBI" id="CHEBI:83421"/>
        <dbReference type="ChEBI" id="CHEBI:456216"/>
        <dbReference type="EC" id="2.7.11.1"/>
    </reaction>
</comment>
<proteinExistence type="predicted"/>
<dbReference type="Proteomes" id="UP000501690">
    <property type="component" value="Linkage Group LG1"/>
</dbReference>
<feature type="compositionally biased region" description="Polar residues" evidence="20">
    <location>
        <begin position="676"/>
        <end position="693"/>
    </location>
</feature>
<keyword evidence="12 22" id="KW-0418">Kinase</keyword>
<feature type="domain" description="Protein kinase" evidence="21">
    <location>
        <begin position="393"/>
        <end position="663"/>
    </location>
</feature>
<keyword evidence="11" id="KW-0547">Nucleotide-binding</keyword>
<dbReference type="PANTHER" id="PTHR27001:SF721">
    <property type="entry name" value="DUAL-SPECIFICITY KINASE DOMAIN PROTEIN"/>
    <property type="match status" value="1"/>
</dbReference>
<name>A0A4D6KXJ5_VIGUN</name>
<dbReference type="PANTHER" id="PTHR27001">
    <property type="entry name" value="OS01G0253100 PROTEIN"/>
    <property type="match status" value="1"/>
</dbReference>
<evidence type="ECO:0000256" key="11">
    <source>
        <dbReference type="ARBA" id="ARBA00022741"/>
    </source>
</evidence>
<dbReference type="GO" id="GO:0005524">
    <property type="term" value="F:ATP binding"/>
    <property type="evidence" value="ECO:0007669"/>
    <property type="project" value="UniProtKB-KW"/>
</dbReference>
<feature type="region of interest" description="Disordered" evidence="20">
    <location>
        <begin position="1628"/>
        <end position="1660"/>
    </location>
</feature>
<feature type="domain" description="Protein kinase" evidence="21">
    <location>
        <begin position="1345"/>
        <end position="1612"/>
    </location>
</feature>
<evidence type="ECO:0000313" key="22">
    <source>
        <dbReference type="EMBL" id="QCD79271.1"/>
    </source>
</evidence>
<dbReference type="Gene3D" id="1.10.510.10">
    <property type="entry name" value="Transferase(Phosphotransferase) domain 1"/>
    <property type="match status" value="3"/>
</dbReference>
<dbReference type="InterPro" id="IPR000719">
    <property type="entry name" value="Prot_kinase_dom"/>
</dbReference>
<evidence type="ECO:0000256" key="2">
    <source>
        <dbReference type="ARBA" id="ARBA00012513"/>
    </source>
</evidence>
<evidence type="ECO:0000256" key="20">
    <source>
        <dbReference type="SAM" id="MobiDB-lite"/>
    </source>
</evidence>
<evidence type="ECO:0000313" key="23">
    <source>
        <dbReference type="Proteomes" id="UP000501690"/>
    </source>
</evidence>
<gene>
    <name evidence="22" type="ORF">DEO72_LG1g2910</name>
</gene>
<dbReference type="EMBL" id="CP039345">
    <property type="protein sequence ID" value="QCD79271.1"/>
    <property type="molecule type" value="Genomic_DNA"/>
</dbReference>
<keyword evidence="6" id="KW-0433">Leucine-rich repeat</keyword>
<feature type="compositionally biased region" description="Basic and acidic residues" evidence="20">
    <location>
        <begin position="727"/>
        <end position="749"/>
    </location>
</feature>
<feature type="domain" description="Protein kinase" evidence="21">
    <location>
        <begin position="884"/>
        <end position="1155"/>
    </location>
</feature>
<dbReference type="GO" id="GO:0005886">
    <property type="term" value="C:plasma membrane"/>
    <property type="evidence" value="ECO:0007669"/>
    <property type="project" value="UniProtKB-SubCell"/>
</dbReference>
<evidence type="ECO:0000259" key="21">
    <source>
        <dbReference type="PROSITE" id="PS50011"/>
    </source>
</evidence>
<comment type="subcellular location">
    <subcellularLocation>
        <location evidence="1">Cell membrane</location>
        <topology evidence="1">Single-pass membrane protein</topology>
    </subcellularLocation>
</comment>
<organism evidence="22 23">
    <name type="scientific">Vigna unguiculata</name>
    <name type="common">Cowpea</name>
    <dbReference type="NCBI Taxonomy" id="3917"/>
    <lineage>
        <taxon>Eukaryota</taxon>
        <taxon>Viridiplantae</taxon>
        <taxon>Streptophyta</taxon>
        <taxon>Embryophyta</taxon>
        <taxon>Tracheophyta</taxon>
        <taxon>Spermatophyta</taxon>
        <taxon>Magnoliopsida</taxon>
        <taxon>eudicotyledons</taxon>
        <taxon>Gunneridae</taxon>
        <taxon>Pentapetalae</taxon>
        <taxon>rosids</taxon>
        <taxon>fabids</taxon>
        <taxon>Fabales</taxon>
        <taxon>Fabaceae</taxon>
        <taxon>Papilionoideae</taxon>
        <taxon>50 kb inversion clade</taxon>
        <taxon>NPAAA clade</taxon>
        <taxon>indigoferoid/millettioid clade</taxon>
        <taxon>Phaseoleae</taxon>
        <taxon>Vigna</taxon>
    </lineage>
</organism>
<dbReference type="EC" id="2.7.11.1" evidence="2"/>
<evidence type="ECO:0000256" key="19">
    <source>
        <dbReference type="ARBA" id="ARBA00048679"/>
    </source>
</evidence>
<keyword evidence="3" id="KW-1003">Cell membrane</keyword>
<evidence type="ECO:0000256" key="14">
    <source>
        <dbReference type="ARBA" id="ARBA00022989"/>
    </source>
</evidence>
<dbReference type="InterPro" id="IPR001245">
    <property type="entry name" value="Ser-Thr/Tyr_kinase_cat_dom"/>
</dbReference>
<evidence type="ECO:0000256" key="7">
    <source>
        <dbReference type="ARBA" id="ARBA00022679"/>
    </source>
</evidence>
<evidence type="ECO:0000256" key="5">
    <source>
        <dbReference type="ARBA" id="ARBA00022553"/>
    </source>
</evidence>
<evidence type="ECO:0000256" key="8">
    <source>
        <dbReference type="ARBA" id="ARBA00022692"/>
    </source>
</evidence>
<dbReference type="GO" id="GO:0004674">
    <property type="term" value="F:protein serine/threonine kinase activity"/>
    <property type="evidence" value="ECO:0007669"/>
    <property type="project" value="UniProtKB-KW"/>
</dbReference>
<sequence length="1731" mass="196425">MATTAKNVVVIQDASKVLNLRVFYWITKALSLEPEDMVTVVAILHEVYTPMGYRITVDKRLVGVNQRIVDKVLAKKKEEYLNNEELAQIAKQYESNKVGLKIKLFTGSSLKDVALEVAIDLQATWVILDRKMKKDEEFFLQRLSCGISILKSNDRILRLRGPLDVPDEIPCNSHETYDESLPSVPYKHLFDDIDPFPKRKLEDDEQNQIQIRTYEEEGCSNDKANINENIFPASPNHLSMDGTEINSNQMIDKIEKAEQGHHHEQMQNMSLEMVGDTAIMIKTDQGPAQEIADQPSKDEERRNNFFHGENWDWSNPEMSEEMIDQPIDDLLSKNHAQTLSIFSAAILDGGEQEKSILENSMYNFCSVCKIRRPNIVGQKEFTYEELLAATDAFSLKNCLSKSGSLFTFRGQLEGGMKLVVKKHDVTKTQVREKVKSQIQTILKARHKNVITLLGSSTAESFLFTVYEYACNGSLDKYLSKESSRPLTWKERKRVVIGLARGLKYLHDNNIVHCNIKPSNILLTHDFNSLIGDYNFGKEQELKSYKNKNKENYEYVAPEYQEKGKLSSKADVYSFGVVILELIAGRRTTDFTSEDKSLVEWAKPLLKKKNYSELVDPIIRNSYEEDHLRWMVQVIAECLEKNPKKRSSMNMVVSALQGIAESELDHMTEDITPAISDSRSVPEINGSQDVGSTKTKADQKNQKVEQIESILGGENNLFYKANQGNSDKLGHNEEQKQRRSRGKDRSSGKMIANDHRMDEREIDQLNEFEEQIPSTLHMEGIRTQKISVDGIMGHTKVDQLSQDQEGNSFAKMMEVGLIPEVDQLVHDKTQTQRSFHENLQDGRQGETILENSKSSACSICRSRRPNNACSEDFAYDELLEATEGFSTENSLSGNEDGPTFQGLIEGRVKIVVKKYQVNASQEQKIIKSEAKLLISARHKNVVMLLGLCTNESQLMVVFEKVCNGSLEQYLTRGSFKSLTWKQRLKVIMGTARGLKYLHGKDIIHGNIKPSNILLTHEFDPLIGDFHFGQQKVGPKKSRKDKSVRNSEYSAPEYLENGKLSYKTDVYSFGVVLLELISGRRAADKLPDGKSLVNWARPLLTGKKYRPLLDGKISNSCEEEKLVWLVQVTEQCLKKNPNDRYSMNVVLSSLQGIEESIECCEIQDSSLENSYSNDLPTSSTQGHMKADQVKKQEQELIDRNQYKEESSKRLTVKTNHKNDHRNEDRMIQGEEDVQRSPHEEMFGVRPISNDMIDQINPVQQFQEKLHIKGSFEIEEMGKEVDKKLMVSKDKTQIQGSCDDSLLNGSEGQIILGNSKSSDCSICKSSRPNSGLQRKYTYEELQASTEGFSVKYSLCEGEYGPAFRGQLENNQEIVIKQHAFTNLQEQKVFMSEFQLLINARHENVIMLLGSCIRLSQLLIVYEKACNGSLDLYLSRESGRTLTWGERVKVAIGVARGLNYLHENNIAHGGIKPSNILLNHELKPLVGDFVFGKERCELKNLKRLKRMRNCGRTAPECYESGILSTKADVYSFGIVLVELITGRMITEKISGERCPTECIRSLLEEQKFLLLVDPKVSSSYDEQQLVALVHVIENCLRKNPNERFTMDMVVSALPSIVDCSDTYVKEDFAPENSHVSEVTNSRVKEEPPNEEDLGMENSEEKGDNVTYNGGNETEIRQECDSNPIGCENSKETEEKESLSIKICWEGCSSYGGAREFYLEGIKEYTACEELFGFVI</sequence>
<keyword evidence="5" id="KW-0597">Phosphoprotein</keyword>
<feature type="region of interest" description="Disordered" evidence="20">
    <location>
        <begin position="719"/>
        <end position="749"/>
    </location>
</feature>
<evidence type="ECO:0000256" key="12">
    <source>
        <dbReference type="ARBA" id="ARBA00022777"/>
    </source>
</evidence>
<protein>
    <recommendedName>
        <fullName evidence="2">non-specific serine/threonine protein kinase</fullName>
        <ecNumber evidence="2">2.7.11.1</ecNumber>
    </recommendedName>
</protein>
<reference evidence="22 23" key="1">
    <citation type="submission" date="2019-04" db="EMBL/GenBank/DDBJ databases">
        <title>An improved genome assembly and genetic linkage map for asparagus bean, Vigna unguiculata ssp. sesquipedialis.</title>
        <authorList>
            <person name="Xia Q."/>
            <person name="Zhang R."/>
            <person name="Dong Y."/>
        </authorList>
    </citation>
    <scope>NUCLEOTIDE SEQUENCE [LARGE SCALE GENOMIC DNA]</scope>
    <source>
        <tissue evidence="22">Leaf</tissue>
    </source>
</reference>
<keyword evidence="16 22" id="KW-0675">Receptor</keyword>
<dbReference type="FunFam" id="3.30.200.20:FF:000604">
    <property type="entry name" value="Proline-rich receptor-like protein kinase PERK8"/>
    <property type="match status" value="1"/>
</dbReference>
<evidence type="ECO:0000256" key="4">
    <source>
        <dbReference type="ARBA" id="ARBA00022527"/>
    </source>
</evidence>
<keyword evidence="15" id="KW-0472">Membrane</keyword>
<evidence type="ECO:0000256" key="1">
    <source>
        <dbReference type="ARBA" id="ARBA00004162"/>
    </source>
</evidence>
<evidence type="ECO:0000256" key="6">
    <source>
        <dbReference type="ARBA" id="ARBA00022614"/>
    </source>
</evidence>
<accession>A0A4D6KXJ5</accession>
<dbReference type="PROSITE" id="PS50011">
    <property type="entry name" value="PROTEIN_KINASE_DOM"/>
    <property type="match status" value="3"/>
</dbReference>
<dbReference type="Pfam" id="PF07714">
    <property type="entry name" value="PK_Tyr_Ser-Thr"/>
    <property type="match status" value="2"/>
</dbReference>
<evidence type="ECO:0000256" key="3">
    <source>
        <dbReference type="ARBA" id="ARBA00022475"/>
    </source>
</evidence>
<keyword evidence="9" id="KW-0732">Signal</keyword>